<dbReference type="Gramene" id="EOX99282">
    <property type="protein sequence ID" value="EOX99282"/>
    <property type="gene ID" value="TCM_007906"/>
</dbReference>
<dbReference type="Pfam" id="PF02458">
    <property type="entry name" value="Transferase"/>
    <property type="match status" value="1"/>
</dbReference>
<keyword evidence="4" id="KW-1185">Reference proteome</keyword>
<dbReference type="EMBL" id="CM001880">
    <property type="protein sequence ID" value="EOX99282.1"/>
    <property type="molecule type" value="Genomic_DNA"/>
</dbReference>
<dbReference type="AlphaFoldDB" id="A0A061E3T5"/>
<proteinExistence type="predicted"/>
<sequence>MAGPCTIKVLDHSNASPPPGSVPDTSLPLTFFDVPWLVCRPMQRLFFYEFPYSTLHFTQTILPSLRTSLSHALQTFYPFAAKLICPPSPHKPHILYTDGDCVSFTVAESSADFDRTVAYLARDVKELHPFVPQLQPSRVLNNTRVLPLLALQVTVFPNSGICIGATFCHVAADGRSFNHFMKAWASILRSGGNSAACLEKSVPFLERNVIREKDSRGLESILMTEWWSWASDWEEDKVPAHDILANKVRATFVMGRGDIDRLKRCVLIRCLKQNESEQLRASTFVVSCAFVWTSLIKAQELCGRGKHEDDEFHYFCFVADCRNRPEFAIPETYLGNCLSICFVRMKRRELLGENGVVAATKAIGKRVWEFEKGALREAEKWLTNWKEISETGHLVTISGSPKLRAYETDFGWGKPKKTEVVQIDVSGAIYLGDSRDEEGGIEIGLALNKDEMEAFHGFFEQGLKTT</sequence>
<accession>A0A061E3T5</accession>
<keyword evidence="2" id="KW-0012">Acyltransferase</keyword>
<name>A0A061E3T5_THECC</name>
<dbReference type="PANTHER" id="PTHR31625">
    <property type="match status" value="1"/>
</dbReference>
<dbReference type="eggNOG" id="ENOG502QPXT">
    <property type="taxonomic scope" value="Eukaryota"/>
</dbReference>
<dbReference type="InterPro" id="IPR051504">
    <property type="entry name" value="Plant_metabolite_acyltrans"/>
</dbReference>
<reference evidence="3 4" key="1">
    <citation type="journal article" date="2013" name="Genome Biol.">
        <title>The genome sequence of the most widely cultivated cacao type and its use to identify candidate genes regulating pod color.</title>
        <authorList>
            <person name="Motamayor J.C."/>
            <person name="Mockaitis K."/>
            <person name="Schmutz J."/>
            <person name="Haiminen N."/>
            <person name="Iii D.L."/>
            <person name="Cornejo O."/>
            <person name="Findley S.D."/>
            <person name="Zheng P."/>
            <person name="Utro F."/>
            <person name="Royaert S."/>
            <person name="Saski C."/>
            <person name="Jenkins J."/>
            <person name="Podicheti R."/>
            <person name="Zhao M."/>
            <person name="Scheffler B.E."/>
            <person name="Stack J.C."/>
            <person name="Feltus F.A."/>
            <person name="Mustiga G.M."/>
            <person name="Amores F."/>
            <person name="Phillips W."/>
            <person name="Marelli J.P."/>
            <person name="May G.D."/>
            <person name="Shapiro H."/>
            <person name="Ma J."/>
            <person name="Bustamante C.D."/>
            <person name="Schnell R.J."/>
            <person name="Main D."/>
            <person name="Gilbert D."/>
            <person name="Parida L."/>
            <person name="Kuhn D.N."/>
        </authorList>
    </citation>
    <scope>NUCLEOTIDE SEQUENCE [LARGE SCALE GENOMIC DNA]</scope>
    <source>
        <strain evidence="4">cv. Matina 1-6</strain>
    </source>
</reference>
<protein>
    <submittedName>
        <fullName evidence="3">HXXXD-type acyl-transferase family protein, putative</fullName>
    </submittedName>
</protein>
<keyword evidence="1" id="KW-0808">Transferase</keyword>
<dbReference type="FunCoup" id="A0A061E3T5">
    <property type="interactions" value="14"/>
</dbReference>
<evidence type="ECO:0000256" key="2">
    <source>
        <dbReference type="ARBA" id="ARBA00023315"/>
    </source>
</evidence>
<dbReference type="STRING" id="3641.A0A061E3T5"/>
<dbReference type="HOGENOM" id="CLU_014546_7_2_1"/>
<dbReference type="OMA" id="VTCALIW"/>
<evidence type="ECO:0000256" key="1">
    <source>
        <dbReference type="ARBA" id="ARBA00022679"/>
    </source>
</evidence>
<dbReference type="InterPro" id="IPR023213">
    <property type="entry name" value="CAT-like_dom_sf"/>
</dbReference>
<organism evidence="3 4">
    <name type="scientific">Theobroma cacao</name>
    <name type="common">Cacao</name>
    <name type="synonym">Cocoa</name>
    <dbReference type="NCBI Taxonomy" id="3641"/>
    <lineage>
        <taxon>Eukaryota</taxon>
        <taxon>Viridiplantae</taxon>
        <taxon>Streptophyta</taxon>
        <taxon>Embryophyta</taxon>
        <taxon>Tracheophyta</taxon>
        <taxon>Spermatophyta</taxon>
        <taxon>Magnoliopsida</taxon>
        <taxon>eudicotyledons</taxon>
        <taxon>Gunneridae</taxon>
        <taxon>Pentapetalae</taxon>
        <taxon>rosids</taxon>
        <taxon>malvids</taxon>
        <taxon>Malvales</taxon>
        <taxon>Malvaceae</taxon>
        <taxon>Byttnerioideae</taxon>
        <taxon>Theobroma</taxon>
    </lineage>
</organism>
<dbReference type="InParanoid" id="A0A061E3T5"/>
<dbReference type="Proteomes" id="UP000026915">
    <property type="component" value="Chromosome 2"/>
</dbReference>
<dbReference type="Gene3D" id="3.30.559.10">
    <property type="entry name" value="Chloramphenicol acetyltransferase-like domain"/>
    <property type="match status" value="2"/>
</dbReference>
<dbReference type="GO" id="GO:0016747">
    <property type="term" value="F:acyltransferase activity, transferring groups other than amino-acyl groups"/>
    <property type="evidence" value="ECO:0007669"/>
    <property type="project" value="UniProtKB-ARBA"/>
</dbReference>
<gene>
    <name evidence="3" type="ORF">TCM_007906</name>
</gene>
<evidence type="ECO:0000313" key="4">
    <source>
        <dbReference type="Proteomes" id="UP000026915"/>
    </source>
</evidence>
<evidence type="ECO:0000313" key="3">
    <source>
        <dbReference type="EMBL" id="EOX99282.1"/>
    </source>
</evidence>